<dbReference type="AlphaFoldDB" id="A0AAD4U616"/>
<keyword evidence="3" id="KW-1185">Reference proteome</keyword>
<dbReference type="EMBL" id="JAKZEL010000009">
    <property type="protein sequence ID" value="KAI4540098.1"/>
    <property type="molecule type" value="Genomic_DNA"/>
</dbReference>
<sequence length="126" mass="13538">MTCPHLEPQASEAWTPDTEGTGRLLRTASRPRPQGRARGLSSPPDTLGQTPEGRAPELSTLPSPRSFQTQPDDEGSRPLLCPVETVHASSLSTLGPCVKCRQLRPEAHLGLRGRGRPEASRGLELA</sequence>
<evidence type="ECO:0000313" key="3">
    <source>
        <dbReference type="Proteomes" id="UP001214576"/>
    </source>
</evidence>
<comment type="caution">
    <text evidence="2">The sequence shown here is derived from an EMBL/GenBank/DDBJ whole genome shotgun (WGS) entry which is preliminary data.</text>
</comment>
<evidence type="ECO:0000313" key="2">
    <source>
        <dbReference type="EMBL" id="KAI4540098.1"/>
    </source>
</evidence>
<reference evidence="2" key="1">
    <citation type="submission" date="2022-03" db="EMBL/GenBank/DDBJ databases">
        <title>Genomic analyses of argali, domestic sheep and their hybrids provide insights into chromosomal evolution, heterosis and genetic basis of agronomic traits.</title>
        <authorList>
            <person name="Li M."/>
        </authorList>
    </citation>
    <scope>NUCLEOTIDE SEQUENCE</scope>
    <source>
        <strain evidence="2">CAU-MHL-2022a</strain>
        <tissue evidence="2">Skin</tissue>
    </source>
</reference>
<gene>
    <name evidence="2" type="ORF">MG293_009139</name>
</gene>
<accession>A0AAD4U616</accession>
<proteinExistence type="predicted"/>
<feature type="compositionally biased region" description="Polar residues" evidence="1">
    <location>
        <begin position="60"/>
        <end position="70"/>
    </location>
</feature>
<organism evidence="2 3">
    <name type="scientific">Ovis ammon polii</name>
    <dbReference type="NCBI Taxonomy" id="230172"/>
    <lineage>
        <taxon>Eukaryota</taxon>
        <taxon>Metazoa</taxon>
        <taxon>Chordata</taxon>
        <taxon>Craniata</taxon>
        <taxon>Vertebrata</taxon>
        <taxon>Euteleostomi</taxon>
        <taxon>Mammalia</taxon>
        <taxon>Eutheria</taxon>
        <taxon>Laurasiatheria</taxon>
        <taxon>Artiodactyla</taxon>
        <taxon>Ruminantia</taxon>
        <taxon>Pecora</taxon>
        <taxon>Bovidae</taxon>
        <taxon>Caprinae</taxon>
        <taxon>Ovis</taxon>
    </lineage>
</organism>
<evidence type="ECO:0000256" key="1">
    <source>
        <dbReference type="SAM" id="MobiDB-lite"/>
    </source>
</evidence>
<protein>
    <submittedName>
        <fullName evidence="2">Uncharacterized protein</fullName>
    </submittedName>
</protein>
<name>A0AAD4U616_OVIAM</name>
<feature type="region of interest" description="Disordered" evidence="1">
    <location>
        <begin position="1"/>
        <end position="79"/>
    </location>
</feature>
<dbReference type="Proteomes" id="UP001214576">
    <property type="component" value="Unassembled WGS sequence"/>
</dbReference>